<reference evidence="8" key="2">
    <citation type="submission" date="2020-09" db="EMBL/GenBank/DDBJ databases">
        <authorList>
            <person name="Sun Q."/>
            <person name="Kim S."/>
        </authorList>
    </citation>
    <scope>NUCLEOTIDE SEQUENCE</scope>
    <source>
        <strain evidence="8">KCTC 32437</strain>
    </source>
</reference>
<feature type="transmembrane region" description="Helical" evidence="5">
    <location>
        <begin position="359"/>
        <end position="378"/>
    </location>
</feature>
<keyword evidence="4 5" id="KW-0472">Membrane</keyword>
<feature type="transmembrane region" description="Helical" evidence="5">
    <location>
        <begin position="204"/>
        <end position="230"/>
    </location>
</feature>
<feature type="transmembrane region" description="Helical" evidence="5">
    <location>
        <begin position="278"/>
        <end position="300"/>
    </location>
</feature>
<comment type="caution">
    <text evidence="8">The sequence shown here is derived from an EMBL/GenBank/DDBJ whole genome shotgun (WGS) entry which is preliminary data.</text>
</comment>
<protein>
    <recommendedName>
        <fullName evidence="7">Mechanosensitive ion channel MscS domain-containing protein</fullName>
    </recommendedName>
</protein>
<keyword evidence="9" id="KW-1185">Reference proteome</keyword>
<dbReference type="InterPro" id="IPR023408">
    <property type="entry name" value="MscS_beta-dom_sf"/>
</dbReference>
<dbReference type="EMBL" id="BMZE01000002">
    <property type="protein sequence ID" value="GHA21536.1"/>
    <property type="molecule type" value="Genomic_DNA"/>
</dbReference>
<dbReference type="AlphaFoldDB" id="A0A918S4Y3"/>
<evidence type="ECO:0000256" key="6">
    <source>
        <dbReference type="SAM" id="SignalP"/>
    </source>
</evidence>
<sequence>MFRPALRLVLLFLLALSAQGAAVAQEGSGTRFFEVEELNAGLAPPPEQLNRDTPQATLEAFYALAEREDWQNAAHLLDLSPVPEVQQARLGPRLAEMLYNILQRGMVIDWGNLPDRPDALDAFSSSSAPLSGEPRRSIRLSLIDLDNYAVPVRVARLKPENADPAWVFSQQTVENIPQMHEIYGPTRFEQMLPGFLQQTAFWTLAWWEVVALPVLVLLALLAAAFTYRAIGAVHTRSTIKQANVILDTLRFPMALLIFVATFVVTREAAFTFSGPVNAVLGPIQTVLIIIAVALIAVRIVDGILDQVARRNLESMSEQENADERDLYTNISAARRAAIVIAFLFGLGLIILQLNVDETLGFSLIASASGIGLILAFAARKGLADVMASLQIAISKSARIGDAVLFAGNWCYVEKIKFTYVQLRSWDGRRVIVPVSTFTSEPFENWSKSDSSMMGLVVLNLDHRADVDKLRKPFEEFVAEDEDVLDEESCAIQVVSQDARTMQIRLMMGAADPTKAWNLHCRAREFMLKTISRLEDEAVAAGKSEAGFLPREREMQMSSSAS</sequence>
<dbReference type="Gene3D" id="2.30.30.60">
    <property type="match status" value="1"/>
</dbReference>
<name>A0A918S4Y3_9HYPH</name>
<organism evidence="8 9">
    <name type="scientific">Devosia pacifica</name>
    <dbReference type="NCBI Taxonomy" id="1335967"/>
    <lineage>
        <taxon>Bacteria</taxon>
        <taxon>Pseudomonadati</taxon>
        <taxon>Pseudomonadota</taxon>
        <taxon>Alphaproteobacteria</taxon>
        <taxon>Hyphomicrobiales</taxon>
        <taxon>Devosiaceae</taxon>
        <taxon>Devosia</taxon>
    </lineage>
</organism>
<evidence type="ECO:0000256" key="4">
    <source>
        <dbReference type="ARBA" id="ARBA00023136"/>
    </source>
</evidence>
<proteinExistence type="predicted"/>
<evidence type="ECO:0000313" key="9">
    <source>
        <dbReference type="Proteomes" id="UP000646579"/>
    </source>
</evidence>
<dbReference type="Proteomes" id="UP000646579">
    <property type="component" value="Unassembled WGS sequence"/>
</dbReference>
<evidence type="ECO:0000313" key="8">
    <source>
        <dbReference type="EMBL" id="GHA21536.1"/>
    </source>
</evidence>
<reference evidence="8" key="1">
    <citation type="journal article" date="2014" name="Int. J. Syst. Evol. Microbiol.">
        <title>Complete genome sequence of Corynebacterium casei LMG S-19264T (=DSM 44701T), isolated from a smear-ripened cheese.</title>
        <authorList>
            <consortium name="US DOE Joint Genome Institute (JGI-PGF)"/>
            <person name="Walter F."/>
            <person name="Albersmeier A."/>
            <person name="Kalinowski J."/>
            <person name="Ruckert C."/>
        </authorList>
    </citation>
    <scope>NUCLEOTIDE SEQUENCE</scope>
    <source>
        <strain evidence="8">KCTC 32437</strain>
    </source>
</reference>
<evidence type="ECO:0000256" key="5">
    <source>
        <dbReference type="SAM" id="Phobius"/>
    </source>
</evidence>
<comment type="subcellular location">
    <subcellularLocation>
        <location evidence="1">Membrane</location>
    </subcellularLocation>
</comment>
<evidence type="ECO:0000256" key="2">
    <source>
        <dbReference type="ARBA" id="ARBA00022692"/>
    </source>
</evidence>
<dbReference type="Pfam" id="PF00924">
    <property type="entry name" value="MS_channel_2nd"/>
    <property type="match status" value="1"/>
</dbReference>
<keyword evidence="6" id="KW-0732">Signal</keyword>
<evidence type="ECO:0000259" key="7">
    <source>
        <dbReference type="Pfam" id="PF00924"/>
    </source>
</evidence>
<feature type="chain" id="PRO_5036880455" description="Mechanosensitive ion channel MscS domain-containing protein" evidence="6">
    <location>
        <begin position="25"/>
        <end position="561"/>
    </location>
</feature>
<gene>
    <name evidence="8" type="ORF">GCM10007989_16090</name>
</gene>
<keyword evidence="2 5" id="KW-0812">Transmembrane</keyword>
<dbReference type="SUPFAM" id="SSF50182">
    <property type="entry name" value="Sm-like ribonucleoproteins"/>
    <property type="match status" value="1"/>
</dbReference>
<dbReference type="InterPro" id="IPR006685">
    <property type="entry name" value="MscS_channel_2nd"/>
</dbReference>
<dbReference type="GO" id="GO:0016020">
    <property type="term" value="C:membrane"/>
    <property type="evidence" value="ECO:0007669"/>
    <property type="project" value="UniProtKB-SubCell"/>
</dbReference>
<feature type="transmembrane region" description="Helical" evidence="5">
    <location>
        <begin position="336"/>
        <end position="353"/>
    </location>
</feature>
<dbReference type="GO" id="GO:0008381">
    <property type="term" value="F:mechanosensitive monoatomic ion channel activity"/>
    <property type="evidence" value="ECO:0007669"/>
    <property type="project" value="UniProtKB-ARBA"/>
</dbReference>
<feature type="domain" description="Mechanosensitive ion channel MscS" evidence="7">
    <location>
        <begin position="383"/>
        <end position="447"/>
    </location>
</feature>
<dbReference type="RefSeq" id="WP_189425082.1">
    <property type="nucleotide sequence ID" value="NZ_BMZE01000002.1"/>
</dbReference>
<feature type="transmembrane region" description="Helical" evidence="5">
    <location>
        <begin position="251"/>
        <end position="272"/>
    </location>
</feature>
<accession>A0A918S4Y3</accession>
<dbReference type="PANTHER" id="PTHR30566">
    <property type="entry name" value="YNAI-RELATED MECHANOSENSITIVE ION CHANNEL"/>
    <property type="match status" value="1"/>
</dbReference>
<dbReference type="PANTHER" id="PTHR30566:SF25">
    <property type="entry name" value="INNER MEMBRANE PROTEIN"/>
    <property type="match status" value="1"/>
</dbReference>
<evidence type="ECO:0000256" key="3">
    <source>
        <dbReference type="ARBA" id="ARBA00022989"/>
    </source>
</evidence>
<dbReference type="InterPro" id="IPR010920">
    <property type="entry name" value="LSM_dom_sf"/>
</dbReference>
<evidence type="ECO:0000256" key="1">
    <source>
        <dbReference type="ARBA" id="ARBA00004370"/>
    </source>
</evidence>
<feature type="signal peptide" evidence="6">
    <location>
        <begin position="1"/>
        <end position="24"/>
    </location>
</feature>
<dbReference type="Gene3D" id="1.10.287.1260">
    <property type="match status" value="1"/>
</dbReference>
<keyword evidence="3 5" id="KW-1133">Transmembrane helix</keyword>